<reference evidence="2 3" key="1">
    <citation type="journal article" date="2019" name="Commun. Biol.">
        <title>The bagworm genome reveals a unique fibroin gene that provides high tensile strength.</title>
        <authorList>
            <person name="Kono N."/>
            <person name="Nakamura H."/>
            <person name="Ohtoshi R."/>
            <person name="Tomita M."/>
            <person name="Numata K."/>
            <person name="Arakawa K."/>
        </authorList>
    </citation>
    <scope>NUCLEOTIDE SEQUENCE [LARGE SCALE GENOMIC DNA]</scope>
</reference>
<protein>
    <submittedName>
        <fullName evidence="2">Uncharacterized protein</fullName>
    </submittedName>
</protein>
<evidence type="ECO:0000256" key="1">
    <source>
        <dbReference type="SAM" id="MobiDB-lite"/>
    </source>
</evidence>
<gene>
    <name evidence="2" type="ORF">EVAR_94071_1</name>
</gene>
<keyword evidence="3" id="KW-1185">Reference proteome</keyword>
<name>A0A4C1V5G2_EUMVA</name>
<organism evidence="2 3">
    <name type="scientific">Eumeta variegata</name>
    <name type="common">Bagworm moth</name>
    <name type="synonym">Eumeta japonica</name>
    <dbReference type="NCBI Taxonomy" id="151549"/>
    <lineage>
        <taxon>Eukaryota</taxon>
        <taxon>Metazoa</taxon>
        <taxon>Ecdysozoa</taxon>
        <taxon>Arthropoda</taxon>
        <taxon>Hexapoda</taxon>
        <taxon>Insecta</taxon>
        <taxon>Pterygota</taxon>
        <taxon>Neoptera</taxon>
        <taxon>Endopterygota</taxon>
        <taxon>Lepidoptera</taxon>
        <taxon>Glossata</taxon>
        <taxon>Ditrysia</taxon>
        <taxon>Tineoidea</taxon>
        <taxon>Psychidae</taxon>
        <taxon>Oiketicinae</taxon>
        <taxon>Eumeta</taxon>
    </lineage>
</organism>
<evidence type="ECO:0000313" key="2">
    <source>
        <dbReference type="EMBL" id="GBP34058.1"/>
    </source>
</evidence>
<accession>A0A4C1V5G2</accession>
<evidence type="ECO:0000313" key="3">
    <source>
        <dbReference type="Proteomes" id="UP000299102"/>
    </source>
</evidence>
<sequence>MQSSKLLKTTVFLDLVVNIVVLSSDRLKTRVMFFSCRISEIHPRSCIRSRKLECKSYNQNRRSNHCVTARACPARDILKSLLHGSHLALEGPEFVRRRHLNGDRRRGRRRRWERRTEIAACSAEGTRKQQGPARSEGALALQSAPERNGDELELEMISHVDVRRLLMRRCGVCWAGGRSATGGPRGSAGREISNQNKSAFNNKTRRVPEKVDNDCVQDIQA</sequence>
<feature type="compositionally biased region" description="Polar residues" evidence="1">
    <location>
        <begin position="192"/>
        <end position="202"/>
    </location>
</feature>
<dbReference type="EMBL" id="BGZK01000283">
    <property type="protein sequence ID" value="GBP34058.1"/>
    <property type="molecule type" value="Genomic_DNA"/>
</dbReference>
<dbReference type="AlphaFoldDB" id="A0A4C1V5G2"/>
<proteinExistence type="predicted"/>
<dbReference type="Proteomes" id="UP000299102">
    <property type="component" value="Unassembled WGS sequence"/>
</dbReference>
<comment type="caution">
    <text evidence="2">The sequence shown here is derived from an EMBL/GenBank/DDBJ whole genome shotgun (WGS) entry which is preliminary data.</text>
</comment>
<feature type="region of interest" description="Disordered" evidence="1">
    <location>
        <begin position="179"/>
        <end position="213"/>
    </location>
</feature>